<dbReference type="KEGG" id="ppis:B1L02_06380"/>
<evidence type="ECO:0000313" key="1">
    <source>
        <dbReference type="EMBL" id="AXR02603.1"/>
    </source>
</evidence>
<name>A0AAD0RQ53_PSEO7</name>
<proteinExistence type="predicted"/>
<evidence type="ECO:0000313" key="2">
    <source>
        <dbReference type="Proteomes" id="UP000258102"/>
    </source>
</evidence>
<accession>A0AAD0RQ53</accession>
<dbReference type="AlphaFoldDB" id="A0AAD0RQ53"/>
<dbReference type="EMBL" id="CP031761">
    <property type="protein sequence ID" value="AXR02603.1"/>
    <property type="molecule type" value="Genomic_DNA"/>
</dbReference>
<dbReference type="Proteomes" id="UP000258102">
    <property type="component" value="Chromosome 1"/>
</dbReference>
<protein>
    <submittedName>
        <fullName evidence="1">Uncharacterized protein</fullName>
    </submittedName>
</protein>
<reference evidence="1 2" key="1">
    <citation type="submission" date="2018-08" db="EMBL/GenBank/DDBJ databases">
        <title>Whole Genome Sequences of Two Pseudoalteromonas piscicida Strains, DE1-A and DE2-A, which Exhibit Strong Antibacterial Activity against Vibrio vulnificus.</title>
        <authorList>
            <person name="Richards G.P."/>
            <person name="Needleman D.S."/>
            <person name="Watson M.A."/>
            <person name="Polson S.W."/>
        </authorList>
    </citation>
    <scope>NUCLEOTIDE SEQUENCE [LARGE SCALE GENOMIC DNA]</scope>
    <source>
        <strain evidence="1 2">DE2-A</strain>
    </source>
</reference>
<gene>
    <name evidence="1" type="ORF">D0511_11390</name>
</gene>
<organism evidence="1 2">
    <name type="scientific">Pseudoalteromonas piscicida</name>
    <dbReference type="NCBI Taxonomy" id="43662"/>
    <lineage>
        <taxon>Bacteria</taxon>
        <taxon>Pseudomonadati</taxon>
        <taxon>Pseudomonadota</taxon>
        <taxon>Gammaproteobacteria</taxon>
        <taxon>Alteromonadales</taxon>
        <taxon>Pseudoalteromonadaceae</taxon>
        <taxon>Pseudoalteromonas</taxon>
    </lineage>
</organism>
<sequence>MSITRRKFCYLVVLNEKFLTQLAPDLFLQIEQVLRLIGITHVSFEKFPHDLGWDNYNKKAA</sequence>